<proteinExistence type="predicted"/>
<protein>
    <submittedName>
        <fullName evidence="2">Uncharacterized protein</fullName>
    </submittedName>
</protein>
<feature type="transmembrane region" description="Helical" evidence="1">
    <location>
        <begin position="12"/>
        <end position="29"/>
    </location>
</feature>
<reference evidence="3" key="1">
    <citation type="submission" date="2019-08" db="EMBL/GenBank/DDBJ databases">
        <title>Limnoglobus roseus gen. nov., sp. nov., a novel freshwater planctomycete with a giant genome from the family Gemmataceae.</title>
        <authorList>
            <person name="Kulichevskaya I.S."/>
            <person name="Naumoff D.G."/>
            <person name="Miroshnikov K."/>
            <person name="Ivanova A."/>
            <person name="Philippov D.A."/>
            <person name="Hakobyan A."/>
            <person name="Rijpstra I.C."/>
            <person name="Sinninghe Damste J.S."/>
            <person name="Liesack W."/>
            <person name="Dedysh S.N."/>
        </authorList>
    </citation>
    <scope>NUCLEOTIDE SEQUENCE [LARGE SCALE GENOMIC DNA]</scope>
    <source>
        <strain evidence="3">PX52</strain>
    </source>
</reference>
<dbReference type="RefSeq" id="WP_168218908.1">
    <property type="nucleotide sequence ID" value="NZ_CP042425.1"/>
</dbReference>
<feature type="transmembrane region" description="Helical" evidence="1">
    <location>
        <begin position="63"/>
        <end position="89"/>
    </location>
</feature>
<dbReference type="KEGG" id="lrs:PX52LOC_02081"/>
<dbReference type="EMBL" id="CP042425">
    <property type="protein sequence ID" value="QEL15171.1"/>
    <property type="molecule type" value="Genomic_DNA"/>
</dbReference>
<name>A0A5C1A7K9_9BACT</name>
<keyword evidence="1" id="KW-1133">Transmembrane helix</keyword>
<keyword evidence="1" id="KW-0472">Membrane</keyword>
<gene>
    <name evidence="2" type="ORF">PX52LOC_02081</name>
</gene>
<evidence type="ECO:0000256" key="1">
    <source>
        <dbReference type="SAM" id="Phobius"/>
    </source>
</evidence>
<keyword evidence="3" id="KW-1185">Reference proteome</keyword>
<evidence type="ECO:0000313" key="3">
    <source>
        <dbReference type="Proteomes" id="UP000324974"/>
    </source>
</evidence>
<feature type="transmembrane region" description="Helical" evidence="1">
    <location>
        <begin position="109"/>
        <end position="132"/>
    </location>
</feature>
<accession>A0A5C1A7K9</accession>
<evidence type="ECO:0000313" key="2">
    <source>
        <dbReference type="EMBL" id="QEL15171.1"/>
    </source>
</evidence>
<sequence>MVATTENGMSFLLAGGVLFVVAGIAMLLRDTRSLAFGPRCRAIGRQIWNGFIRLLPSRKCVKVLLTFVGMYAVTFSGSGLVCYGILRWYASTLPVATEAYEGFGDAMILLWWAGMAFCGCQLIAFVIALVVASRTYDRLFPPAPIQNV</sequence>
<keyword evidence="1" id="KW-0812">Transmembrane</keyword>
<dbReference type="AlphaFoldDB" id="A0A5C1A7K9"/>
<organism evidence="2 3">
    <name type="scientific">Limnoglobus roseus</name>
    <dbReference type="NCBI Taxonomy" id="2598579"/>
    <lineage>
        <taxon>Bacteria</taxon>
        <taxon>Pseudomonadati</taxon>
        <taxon>Planctomycetota</taxon>
        <taxon>Planctomycetia</taxon>
        <taxon>Gemmatales</taxon>
        <taxon>Gemmataceae</taxon>
        <taxon>Limnoglobus</taxon>
    </lineage>
</organism>
<dbReference type="Proteomes" id="UP000324974">
    <property type="component" value="Chromosome"/>
</dbReference>